<dbReference type="InterPro" id="IPR036388">
    <property type="entry name" value="WH-like_DNA-bd_sf"/>
</dbReference>
<evidence type="ECO:0000256" key="2">
    <source>
        <dbReference type="ARBA" id="ARBA00023015"/>
    </source>
</evidence>
<dbReference type="SUPFAM" id="SSF46785">
    <property type="entry name" value="Winged helix' DNA-binding domain"/>
    <property type="match status" value="1"/>
</dbReference>
<name>A0ABS9VLI5_9SPHN</name>
<protein>
    <submittedName>
        <fullName evidence="6">LysR substrate-binding domain-containing protein</fullName>
    </submittedName>
</protein>
<dbReference type="PANTHER" id="PTHR30537">
    <property type="entry name" value="HTH-TYPE TRANSCRIPTIONAL REGULATOR"/>
    <property type="match status" value="1"/>
</dbReference>
<dbReference type="Gene3D" id="1.10.10.10">
    <property type="entry name" value="Winged helix-like DNA-binding domain superfamily/Winged helix DNA-binding domain"/>
    <property type="match status" value="1"/>
</dbReference>
<keyword evidence="4" id="KW-0804">Transcription</keyword>
<keyword evidence="2" id="KW-0805">Transcription regulation</keyword>
<evidence type="ECO:0000313" key="6">
    <source>
        <dbReference type="EMBL" id="MCH8615830.1"/>
    </source>
</evidence>
<dbReference type="RefSeq" id="WP_241446667.1">
    <property type="nucleotide sequence ID" value="NZ_JAKZHW010000001.1"/>
</dbReference>
<dbReference type="Gene3D" id="3.40.190.10">
    <property type="entry name" value="Periplasmic binding protein-like II"/>
    <property type="match status" value="2"/>
</dbReference>
<dbReference type="PANTHER" id="PTHR30537:SF26">
    <property type="entry name" value="GLYCINE CLEAVAGE SYSTEM TRANSCRIPTIONAL ACTIVATOR"/>
    <property type="match status" value="1"/>
</dbReference>
<organism evidence="6 7">
    <name type="scientific">Sphingomonas telluris</name>
    <dbReference type="NCBI Taxonomy" id="2907998"/>
    <lineage>
        <taxon>Bacteria</taxon>
        <taxon>Pseudomonadati</taxon>
        <taxon>Pseudomonadota</taxon>
        <taxon>Alphaproteobacteria</taxon>
        <taxon>Sphingomonadales</taxon>
        <taxon>Sphingomonadaceae</taxon>
        <taxon>Sphingomonas</taxon>
    </lineage>
</organism>
<sequence>MYDFDRYGANQSLDKGNKLSLCELMRRLPPLAAVRAFEAAARHESFTAAAAELGLTQAAVSYQVKALEERLGAPLFVRERGRARLTPLGQRLLPTLSQAFDSIETAFASHREEDESLLTITTTHTFANTWLAWRLGAFQMAHPELAVRMATSNELIDLKAGDADVAIRAGPGNWQGLECHKLFESQFTPMASPECIAAIEGKLGRKLEPSDMPTAHLINPGDDWWQQWFCDNGVAPDEQALRRPGVRLDNQANEGHAAMAGQGFALLTPFLWTGDVAAGRLAMPFPDRISARGWAYWLCIPPERRMVPKIKRFREWLMAVMEETRNREAA</sequence>
<dbReference type="Proteomes" id="UP001203058">
    <property type="component" value="Unassembled WGS sequence"/>
</dbReference>
<dbReference type="Pfam" id="PF00126">
    <property type="entry name" value="HTH_1"/>
    <property type="match status" value="1"/>
</dbReference>
<accession>A0ABS9VLI5</accession>
<evidence type="ECO:0000313" key="7">
    <source>
        <dbReference type="Proteomes" id="UP001203058"/>
    </source>
</evidence>
<dbReference type="InterPro" id="IPR000847">
    <property type="entry name" value="LysR_HTH_N"/>
</dbReference>
<dbReference type="EMBL" id="JAKZHW010000001">
    <property type="protein sequence ID" value="MCH8615830.1"/>
    <property type="molecule type" value="Genomic_DNA"/>
</dbReference>
<keyword evidence="7" id="KW-1185">Reference proteome</keyword>
<dbReference type="InterPro" id="IPR058163">
    <property type="entry name" value="LysR-type_TF_proteobact-type"/>
</dbReference>
<evidence type="ECO:0000256" key="3">
    <source>
        <dbReference type="ARBA" id="ARBA00023125"/>
    </source>
</evidence>
<gene>
    <name evidence="6" type="ORF">LZ016_06920</name>
</gene>
<comment type="caution">
    <text evidence="6">The sequence shown here is derived from an EMBL/GenBank/DDBJ whole genome shotgun (WGS) entry which is preliminary data.</text>
</comment>
<evidence type="ECO:0000256" key="1">
    <source>
        <dbReference type="ARBA" id="ARBA00009437"/>
    </source>
</evidence>
<dbReference type="InterPro" id="IPR005119">
    <property type="entry name" value="LysR_subst-bd"/>
</dbReference>
<dbReference type="PRINTS" id="PR00039">
    <property type="entry name" value="HTHLYSR"/>
</dbReference>
<reference evidence="6 7" key="1">
    <citation type="submission" date="2022-03" db="EMBL/GenBank/DDBJ databases">
        <authorList>
            <person name="Jo J.-H."/>
            <person name="Im W.-T."/>
        </authorList>
    </citation>
    <scope>NUCLEOTIDE SEQUENCE [LARGE SCALE GENOMIC DNA]</scope>
    <source>
        <strain evidence="6 7">SM33</strain>
    </source>
</reference>
<feature type="domain" description="HTH lysR-type" evidence="5">
    <location>
        <begin position="29"/>
        <end position="86"/>
    </location>
</feature>
<dbReference type="CDD" id="cd08432">
    <property type="entry name" value="PBP2_GcdR_TrpI_HvrB_AmpR_like"/>
    <property type="match status" value="1"/>
</dbReference>
<evidence type="ECO:0000259" key="5">
    <source>
        <dbReference type="PROSITE" id="PS50931"/>
    </source>
</evidence>
<dbReference type="PROSITE" id="PS50931">
    <property type="entry name" value="HTH_LYSR"/>
    <property type="match status" value="1"/>
</dbReference>
<proteinExistence type="inferred from homology"/>
<comment type="similarity">
    <text evidence="1">Belongs to the LysR transcriptional regulatory family.</text>
</comment>
<dbReference type="Pfam" id="PF03466">
    <property type="entry name" value="LysR_substrate"/>
    <property type="match status" value="1"/>
</dbReference>
<evidence type="ECO:0000256" key="4">
    <source>
        <dbReference type="ARBA" id="ARBA00023163"/>
    </source>
</evidence>
<dbReference type="InterPro" id="IPR036390">
    <property type="entry name" value="WH_DNA-bd_sf"/>
</dbReference>
<keyword evidence="3" id="KW-0238">DNA-binding</keyword>
<dbReference type="SUPFAM" id="SSF53850">
    <property type="entry name" value="Periplasmic binding protein-like II"/>
    <property type="match status" value="1"/>
</dbReference>